<proteinExistence type="inferred from homology"/>
<dbReference type="PROSITE" id="PS50072">
    <property type="entry name" value="CSA_PPIASE_2"/>
    <property type="match status" value="1"/>
</dbReference>
<protein>
    <recommendedName>
        <fullName evidence="7">Peptidyl-prolyl cis-trans isomerase</fullName>
        <shortName evidence="7">PPIase</shortName>
        <ecNumber evidence="7">5.2.1.8</ecNumber>
    </recommendedName>
</protein>
<dbReference type="GO" id="GO:0003755">
    <property type="term" value="F:peptidyl-prolyl cis-trans isomerase activity"/>
    <property type="evidence" value="ECO:0007669"/>
    <property type="project" value="UniProtKB-UniRule"/>
</dbReference>
<evidence type="ECO:0000256" key="5">
    <source>
        <dbReference type="ARBA" id="ARBA00023235"/>
    </source>
</evidence>
<gene>
    <name evidence="9" type="ORF">CLUMA_CG007164</name>
</gene>
<dbReference type="PANTHER" id="PTHR11071:SF478">
    <property type="entry name" value="PEPTIDYL-PROLYL CIS-TRANS ISOMERASE, RHODOPSIN-SPECIFIC ISOZYME"/>
    <property type="match status" value="1"/>
</dbReference>
<keyword evidence="3 7" id="KW-0732">Signal</keyword>
<evidence type="ECO:0000256" key="4">
    <source>
        <dbReference type="ARBA" id="ARBA00023110"/>
    </source>
</evidence>
<dbReference type="SUPFAM" id="SSF50891">
    <property type="entry name" value="Cyclophilin-like"/>
    <property type="match status" value="1"/>
</dbReference>
<keyword evidence="5 7" id="KW-0413">Isomerase</keyword>
<dbReference type="AlphaFoldDB" id="A0A1J1I1K6"/>
<comment type="similarity">
    <text evidence="2 7">Belongs to the cyclophilin-type PPIase family.</text>
</comment>
<dbReference type="STRING" id="568069.A0A1J1I1K6"/>
<evidence type="ECO:0000256" key="6">
    <source>
        <dbReference type="ARBA" id="ARBA00056644"/>
    </source>
</evidence>
<evidence type="ECO:0000313" key="10">
    <source>
        <dbReference type="Proteomes" id="UP000183832"/>
    </source>
</evidence>
<evidence type="ECO:0000259" key="8">
    <source>
        <dbReference type="PROSITE" id="PS50072"/>
    </source>
</evidence>
<dbReference type="Pfam" id="PF00160">
    <property type="entry name" value="Pro_isomerase"/>
    <property type="match status" value="1"/>
</dbReference>
<dbReference type="GO" id="GO:0005737">
    <property type="term" value="C:cytoplasm"/>
    <property type="evidence" value="ECO:0007669"/>
    <property type="project" value="TreeGrafter"/>
</dbReference>
<dbReference type="PANTHER" id="PTHR11071">
    <property type="entry name" value="PEPTIDYL-PROLYL CIS-TRANS ISOMERASE"/>
    <property type="match status" value="1"/>
</dbReference>
<reference evidence="9 10" key="1">
    <citation type="submission" date="2015-04" db="EMBL/GenBank/DDBJ databases">
        <authorList>
            <person name="Syromyatnikov M.Y."/>
            <person name="Popov V.N."/>
        </authorList>
    </citation>
    <scope>NUCLEOTIDE SEQUENCE [LARGE SCALE GENOMIC DNA]</scope>
</reference>
<evidence type="ECO:0000313" key="9">
    <source>
        <dbReference type="EMBL" id="CRK93634.1"/>
    </source>
</evidence>
<name>A0A1J1I1K6_9DIPT</name>
<dbReference type="PROSITE" id="PS00170">
    <property type="entry name" value="CSA_PPIASE_1"/>
    <property type="match status" value="1"/>
</dbReference>
<dbReference type="Proteomes" id="UP000183832">
    <property type="component" value="Unassembled WGS sequence"/>
</dbReference>
<accession>A0A1J1I1K6</accession>
<evidence type="ECO:0000256" key="3">
    <source>
        <dbReference type="ARBA" id="ARBA00022729"/>
    </source>
</evidence>
<organism evidence="9 10">
    <name type="scientific">Clunio marinus</name>
    <dbReference type="NCBI Taxonomy" id="568069"/>
    <lineage>
        <taxon>Eukaryota</taxon>
        <taxon>Metazoa</taxon>
        <taxon>Ecdysozoa</taxon>
        <taxon>Arthropoda</taxon>
        <taxon>Hexapoda</taxon>
        <taxon>Insecta</taxon>
        <taxon>Pterygota</taxon>
        <taxon>Neoptera</taxon>
        <taxon>Endopterygota</taxon>
        <taxon>Diptera</taxon>
        <taxon>Nematocera</taxon>
        <taxon>Chironomoidea</taxon>
        <taxon>Chironomidae</taxon>
        <taxon>Clunio</taxon>
    </lineage>
</organism>
<dbReference type="OrthoDB" id="10064525at2759"/>
<dbReference type="InterPro" id="IPR002130">
    <property type="entry name" value="Cyclophilin-type_PPIase_dom"/>
</dbReference>
<evidence type="ECO:0000256" key="7">
    <source>
        <dbReference type="RuleBase" id="RU363019"/>
    </source>
</evidence>
<keyword evidence="4 7" id="KW-0697">Rotamase</keyword>
<dbReference type="PRINTS" id="PR00153">
    <property type="entry name" value="CSAPPISMRASE"/>
</dbReference>
<evidence type="ECO:0000256" key="2">
    <source>
        <dbReference type="ARBA" id="ARBA00007365"/>
    </source>
</evidence>
<feature type="chain" id="PRO_5011811346" description="Peptidyl-prolyl cis-trans isomerase" evidence="7">
    <location>
        <begin position="21"/>
        <end position="236"/>
    </location>
</feature>
<dbReference type="GO" id="GO:0016018">
    <property type="term" value="F:cyclosporin A binding"/>
    <property type="evidence" value="ECO:0007669"/>
    <property type="project" value="TreeGrafter"/>
</dbReference>
<dbReference type="GO" id="GO:0006457">
    <property type="term" value="P:protein folding"/>
    <property type="evidence" value="ECO:0007669"/>
    <property type="project" value="InterPro"/>
</dbReference>
<dbReference type="Gene3D" id="2.40.100.10">
    <property type="entry name" value="Cyclophilin-like"/>
    <property type="match status" value="1"/>
</dbReference>
<keyword evidence="10" id="KW-1185">Reference proteome</keyword>
<dbReference type="FunFam" id="2.40.100.10:FF:000019">
    <property type="entry name" value="Peptidyl-prolyl cis-trans isomerase"/>
    <property type="match status" value="1"/>
</dbReference>
<feature type="signal peptide" evidence="7">
    <location>
        <begin position="1"/>
        <end position="20"/>
    </location>
</feature>
<comment type="function">
    <text evidence="6">PPIases accelerate the folding of proteins. It catalyzes the cis-trans isomerization of proline imidic peptide bonds in oligopeptides. Acts on the folding of rhodopsin RH1 and RH2 (but not RH3) and is required for visual transduction.</text>
</comment>
<dbReference type="InterPro" id="IPR029000">
    <property type="entry name" value="Cyclophilin-like_dom_sf"/>
</dbReference>
<dbReference type="EC" id="5.2.1.8" evidence="7"/>
<dbReference type="EMBL" id="CVRI01000037">
    <property type="protein sequence ID" value="CRK93634.1"/>
    <property type="molecule type" value="Genomic_DNA"/>
</dbReference>
<dbReference type="InterPro" id="IPR020892">
    <property type="entry name" value="Cyclophilin-type_PPIase_CS"/>
</dbReference>
<sequence>MKSSLNVLFAVFSSFCAVNCAQFKVTTQVYFDVNHDGVALGRIVLGLFGDDAPKTVKNFREICLNGIDGLSYNGTRFHRIIRRFMIQGGDILNGNGTGSTSIYGDYFEDESLTINHTIGGFLGMANQGPDTNGCQFYITTVATSWLDGKHTVFGKVTNGQDVVHKIERVKTTTDDEPVSSVILSECGEIEVDKPFYVSDNPYDIMGWVKASAIPLTMSFTILSIFQYFIRKLDNLS</sequence>
<comment type="catalytic activity">
    <reaction evidence="1 7">
        <text>[protein]-peptidylproline (omega=180) = [protein]-peptidylproline (omega=0)</text>
        <dbReference type="Rhea" id="RHEA:16237"/>
        <dbReference type="Rhea" id="RHEA-COMP:10747"/>
        <dbReference type="Rhea" id="RHEA-COMP:10748"/>
        <dbReference type="ChEBI" id="CHEBI:83833"/>
        <dbReference type="ChEBI" id="CHEBI:83834"/>
        <dbReference type="EC" id="5.2.1.8"/>
    </reaction>
</comment>
<feature type="domain" description="PPIase cyclophilin-type" evidence="8">
    <location>
        <begin position="30"/>
        <end position="188"/>
    </location>
</feature>
<evidence type="ECO:0000256" key="1">
    <source>
        <dbReference type="ARBA" id="ARBA00000971"/>
    </source>
</evidence>